<comment type="caution">
    <text evidence="2">The sequence shown here is derived from an EMBL/GenBank/DDBJ whole genome shotgun (WGS) entry which is preliminary data.</text>
</comment>
<evidence type="ECO:0000313" key="3">
    <source>
        <dbReference type="Proteomes" id="UP000324222"/>
    </source>
</evidence>
<organism evidence="2 3">
    <name type="scientific">Portunus trituberculatus</name>
    <name type="common">Swimming crab</name>
    <name type="synonym">Neptunus trituberculatus</name>
    <dbReference type="NCBI Taxonomy" id="210409"/>
    <lineage>
        <taxon>Eukaryota</taxon>
        <taxon>Metazoa</taxon>
        <taxon>Ecdysozoa</taxon>
        <taxon>Arthropoda</taxon>
        <taxon>Crustacea</taxon>
        <taxon>Multicrustacea</taxon>
        <taxon>Malacostraca</taxon>
        <taxon>Eumalacostraca</taxon>
        <taxon>Eucarida</taxon>
        <taxon>Decapoda</taxon>
        <taxon>Pleocyemata</taxon>
        <taxon>Brachyura</taxon>
        <taxon>Eubrachyura</taxon>
        <taxon>Portunoidea</taxon>
        <taxon>Portunidae</taxon>
        <taxon>Portuninae</taxon>
        <taxon>Portunus</taxon>
    </lineage>
</organism>
<gene>
    <name evidence="2" type="ORF">E2C01_047541</name>
</gene>
<proteinExistence type="predicted"/>
<evidence type="ECO:0000313" key="2">
    <source>
        <dbReference type="EMBL" id="MPC53643.1"/>
    </source>
</evidence>
<accession>A0A5B7G8U2</accession>
<feature type="region of interest" description="Disordered" evidence="1">
    <location>
        <begin position="99"/>
        <end position="130"/>
    </location>
</feature>
<reference evidence="2 3" key="1">
    <citation type="submission" date="2019-05" db="EMBL/GenBank/DDBJ databases">
        <title>Another draft genome of Portunus trituberculatus and its Hox gene families provides insights of decapod evolution.</title>
        <authorList>
            <person name="Jeong J.-H."/>
            <person name="Song I."/>
            <person name="Kim S."/>
            <person name="Choi T."/>
            <person name="Kim D."/>
            <person name="Ryu S."/>
            <person name="Kim W."/>
        </authorList>
    </citation>
    <scope>NUCLEOTIDE SEQUENCE [LARGE SCALE GENOMIC DNA]</scope>
    <source>
        <tissue evidence="2">Muscle</tissue>
    </source>
</reference>
<dbReference type="AlphaFoldDB" id="A0A5B7G8U2"/>
<evidence type="ECO:0000256" key="1">
    <source>
        <dbReference type="SAM" id="MobiDB-lite"/>
    </source>
</evidence>
<sequence length="130" mass="14700">MKTRRGTEEVKLLKKVIEKEDYLCGMQREDGEGREASPERHESCGNVLTRLSKQQPLVPPRHKGPERQAIEATWLHQATPGGDFTREAREGPAIRTLENCTSSHEKVSPTLPAPSVNKMGPYSHQFRRGR</sequence>
<dbReference type="EMBL" id="VSRR010011781">
    <property type="protein sequence ID" value="MPC53643.1"/>
    <property type="molecule type" value="Genomic_DNA"/>
</dbReference>
<name>A0A5B7G8U2_PORTR</name>
<protein>
    <submittedName>
        <fullName evidence="2">Uncharacterized protein</fullName>
    </submittedName>
</protein>
<keyword evidence="3" id="KW-1185">Reference proteome</keyword>
<dbReference type="Proteomes" id="UP000324222">
    <property type="component" value="Unassembled WGS sequence"/>
</dbReference>